<keyword evidence="7" id="KW-0812">Transmembrane</keyword>
<keyword evidence="11" id="KW-1185">Reference proteome</keyword>
<evidence type="ECO:0000256" key="3">
    <source>
        <dbReference type="ARBA" id="ARBA00012438"/>
    </source>
</evidence>
<dbReference type="Pfam" id="PF13188">
    <property type="entry name" value="PAS_8"/>
    <property type="match status" value="1"/>
</dbReference>
<feature type="domain" description="HAMP" evidence="9">
    <location>
        <begin position="43"/>
        <end position="95"/>
    </location>
</feature>
<dbReference type="Gene3D" id="3.30.565.10">
    <property type="entry name" value="Histidine kinase-like ATPase, C-terminal domain"/>
    <property type="match status" value="1"/>
</dbReference>
<dbReference type="GO" id="GO:0016020">
    <property type="term" value="C:membrane"/>
    <property type="evidence" value="ECO:0007669"/>
    <property type="project" value="UniProtKB-SubCell"/>
</dbReference>
<dbReference type="SUPFAM" id="SSF55874">
    <property type="entry name" value="ATPase domain of HSP90 chaperone/DNA topoisomerase II/histidine kinase"/>
    <property type="match status" value="1"/>
</dbReference>
<evidence type="ECO:0000313" key="10">
    <source>
        <dbReference type="EMBL" id="NMH64902.1"/>
    </source>
</evidence>
<gene>
    <name evidence="10" type="ORF">HC757_06920</name>
</gene>
<dbReference type="RefSeq" id="WP_169563658.1">
    <property type="nucleotide sequence ID" value="NZ_JAAXYH010000003.1"/>
</dbReference>
<evidence type="ECO:0000256" key="5">
    <source>
        <dbReference type="ARBA" id="ARBA00022679"/>
    </source>
</evidence>
<dbReference type="SMART" id="SM00304">
    <property type="entry name" value="HAMP"/>
    <property type="match status" value="1"/>
</dbReference>
<evidence type="ECO:0000256" key="7">
    <source>
        <dbReference type="SAM" id="Phobius"/>
    </source>
</evidence>
<comment type="catalytic activity">
    <reaction evidence="1">
        <text>ATP + protein L-histidine = ADP + protein N-phospho-L-histidine.</text>
        <dbReference type="EC" id="2.7.13.3"/>
    </reaction>
</comment>
<dbReference type="GO" id="GO:0000155">
    <property type="term" value="F:phosphorelay sensor kinase activity"/>
    <property type="evidence" value="ECO:0007669"/>
    <property type="project" value="InterPro"/>
</dbReference>
<dbReference type="InterPro" id="IPR004358">
    <property type="entry name" value="Sig_transdc_His_kin-like_C"/>
</dbReference>
<evidence type="ECO:0000256" key="4">
    <source>
        <dbReference type="ARBA" id="ARBA00022553"/>
    </source>
</evidence>
<evidence type="ECO:0000256" key="6">
    <source>
        <dbReference type="ARBA" id="ARBA00022777"/>
    </source>
</evidence>
<dbReference type="InterPro" id="IPR000014">
    <property type="entry name" value="PAS"/>
</dbReference>
<accession>A0A972FSJ1</accession>
<dbReference type="InterPro" id="IPR005467">
    <property type="entry name" value="His_kinase_dom"/>
</dbReference>
<evidence type="ECO:0000259" key="9">
    <source>
        <dbReference type="PROSITE" id="PS50885"/>
    </source>
</evidence>
<dbReference type="PROSITE" id="PS50885">
    <property type="entry name" value="HAMP"/>
    <property type="match status" value="1"/>
</dbReference>
<dbReference type="PRINTS" id="PR00344">
    <property type="entry name" value="BCTRLSENSOR"/>
</dbReference>
<dbReference type="SUPFAM" id="SSF47384">
    <property type="entry name" value="Homodimeric domain of signal transducing histidine kinase"/>
    <property type="match status" value="1"/>
</dbReference>
<dbReference type="Proteomes" id="UP000737113">
    <property type="component" value="Unassembled WGS sequence"/>
</dbReference>
<evidence type="ECO:0000313" key="11">
    <source>
        <dbReference type="Proteomes" id="UP000737113"/>
    </source>
</evidence>
<proteinExistence type="predicted"/>
<dbReference type="Pfam" id="PF02518">
    <property type="entry name" value="HATPase_c"/>
    <property type="match status" value="1"/>
</dbReference>
<dbReference type="PROSITE" id="PS50109">
    <property type="entry name" value="HIS_KIN"/>
    <property type="match status" value="1"/>
</dbReference>
<dbReference type="AlphaFoldDB" id="A0A972FSJ1"/>
<keyword evidence="5" id="KW-0808">Transferase</keyword>
<keyword evidence="7" id="KW-0472">Membrane</keyword>
<comment type="subcellular location">
    <subcellularLocation>
        <location evidence="2">Membrane</location>
    </subcellularLocation>
</comment>
<name>A0A972FSJ1_9GAMM</name>
<reference evidence="10" key="1">
    <citation type="submission" date="2020-04" db="EMBL/GenBank/DDBJ databases">
        <title>Description of Shewanella salipaludis sp. nov., isolated from a salt marsh.</title>
        <authorList>
            <person name="Park S."/>
            <person name="Yoon J.-H."/>
        </authorList>
    </citation>
    <scope>NUCLEOTIDE SEQUENCE</scope>
    <source>
        <strain evidence="10">SHSM-M6</strain>
    </source>
</reference>
<evidence type="ECO:0000256" key="1">
    <source>
        <dbReference type="ARBA" id="ARBA00000085"/>
    </source>
</evidence>
<dbReference type="PANTHER" id="PTHR43065:SF51">
    <property type="entry name" value="HISTIDINE KINASE"/>
    <property type="match status" value="1"/>
</dbReference>
<dbReference type="Pfam" id="PF00672">
    <property type="entry name" value="HAMP"/>
    <property type="match status" value="1"/>
</dbReference>
<evidence type="ECO:0000256" key="2">
    <source>
        <dbReference type="ARBA" id="ARBA00004370"/>
    </source>
</evidence>
<keyword evidence="4" id="KW-0597">Phosphoprotein</keyword>
<dbReference type="EMBL" id="JAAXYH010000003">
    <property type="protein sequence ID" value="NMH64902.1"/>
    <property type="molecule type" value="Genomic_DNA"/>
</dbReference>
<feature type="transmembrane region" description="Helical" evidence="7">
    <location>
        <begin position="23"/>
        <end position="42"/>
    </location>
</feature>
<dbReference type="Gene3D" id="6.10.340.10">
    <property type="match status" value="1"/>
</dbReference>
<sequence length="422" mass="46731">MLACILGFGLAYGVQLWLGTDFFWLAGLLSLTLAWGCGLMLTRNLARSLAALEIGLLNFKDNDFSVSIPVSGDPQLRALARLFNEAADKLRKERQYIYQRELLLDKVIQSSPNVMLLLDDRQRVLYANDAARHLFYQGQRVDGLMLDELLSGMPVELVAAVAQGKDGLFVMGEDEPETWHLSRGRFLLNNQRHQLILLKQLTRELHRQEVAVWKKVIRIISHELNNSVAPIASMVNSGKLLTQDLDEPKLRLIFDTIADRTHHLSQFISDYAKFARLPLPKLEAINWSKLTGQLAQHYPFSLAAPLPEAPGLCDPIQLEQVLLNLLKNAHESGSAPEDISMSIVSGEQGGSKGVSIHVDDRGPGMSAEVLEQALLPFYSTKQAGTGLGLALCREIIEAHEGRIGLSNRQGGGLSVSCWLPMT</sequence>
<comment type="caution">
    <text evidence="10">The sequence shown here is derived from an EMBL/GenBank/DDBJ whole genome shotgun (WGS) entry which is preliminary data.</text>
</comment>
<dbReference type="Gene3D" id="1.10.287.130">
    <property type="match status" value="1"/>
</dbReference>
<keyword evidence="7" id="KW-1133">Transmembrane helix</keyword>
<dbReference type="PANTHER" id="PTHR43065">
    <property type="entry name" value="SENSOR HISTIDINE KINASE"/>
    <property type="match status" value="1"/>
</dbReference>
<dbReference type="EC" id="2.7.13.3" evidence="3"/>
<dbReference type="SMART" id="SM00387">
    <property type="entry name" value="HATPase_c"/>
    <property type="match status" value="1"/>
</dbReference>
<dbReference type="CDD" id="cd06225">
    <property type="entry name" value="HAMP"/>
    <property type="match status" value="1"/>
</dbReference>
<dbReference type="InterPro" id="IPR003660">
    <property type="entry name" value="HAMP_dom"/>
</dbReference>
<protein>
    <recommendedName>
        <fullName evidence="3">histidine kinase</fullName>
        <ecNumber evidence="3">2.7.13.3</ecNumber>
    </recommendedName>
</protein>
<feature type="domain" description="Histidine kinase" evidence="8">
    <location>
        <begin position="219"/>
        <end position="422"/>
    </location>
</feature>
<evidence type="ECO:0000259" key="8">
    <source>
        <dbReference type="PROSITE" id="PS50109"/>
    </source>
</evidence>
<dbReference type="InterPro" id="IPR036097">
    <property type="entry name" value="HisK_dim/P_sf"/>
</dbReference>
<organism evidence="10 11">
    <name type="scientific">Shewanella salipaludis</name>
    <dbReference type="NCBI Taxonomy" id="2723052"/>
    <lineage>
        <taxon>Bacteria</taxon>
        <taxon>Pseudomonadati</taxon>
        <taxon>Pseudomonadota</taxon>
        <taxon>Gammaproteobacteria</taxon>
        <taxon>Alteromonadales</taxon>
        <taxon>Shewanellaceae</taxon>
        <taxon>Shewanella</taxon>
    </lineage>
</organism>
<keyword evidence="6" id="KW-0418">Kinase</keyword>
<dbReference type="InterPro" id="IPR003594">
    <property type="entry name" value="HATPase_dom"/>
</dbReference>
<dbReference type="InterPro" id="IPR036890">
    <property type="entry name" value="HATPase_C_sf"/>
</dbReference>